<protein>
    <recommendedName>
        <fullName evidence="5">PH domain-containing protein</fullName>
    </recommendedName>
</protein>
<accession>A0ABS4E4S2</accession>
<reference evidence="3 4" key="1">
    <citation type="submission" date="2021-03" db="EMBL/GenBank/DDBJ databases">
        <title>Genomic Encyclopedia of Type Strains, Phase IV (KMG-IV): sequencing the most valuable type-strain genomes for metagenomic binning, comparative biology and taxonomic classification.</title>
        <authorList>
            <person name="Goeker M."/>
        </authorList>
    </citation>
    <scope>NUCLEOTIDE SEQUENCE [LARGE SCALE GENOMIC DNA]</scope>
    <source>
        <strain evidence="3 4">DSM 21600</strain>
    </source>
</reference>
<proteinExistence type="predicted"/>
<gene>
    <name evidence="3" type="ORF">J2Z17_004399</name>
</gene>
<comment type="caution">
    <text evidence="3">The sequence shown here is derived from an EMBL/GenBank/DDBJ whole genome shotgun (WGS) entry which is preliminary data.</text>
</comment>
<feature type="transmembrane region" description="Helical" evidence="2">
    <location>
        <begin position="52"/>
        <end position="74"/>
    </location>
</feature>
<evidence type="ECO:0000256" key="2">
    <source>
        <dbReference type="SAM" id="Phobius"/>
    </source>
</evidence>
<organism evidence="3 4">
    <name type="scientific">Rhizobium halophytocola</name>
    <dbReference type="NCBI Taxonomy" id="735519"/>
    <lineage>
        <taxon>Bacteria</taxon>
        <taxon>Pseudomonadati</taxon>
        <taxon>Pseudomonadota</taxon>
        <taxon>Alphaproteobacteria</taxon>
        <taxon>Hyphomicrobiales</taxon>
        <taxon>Rhizobiaceae</taxon>
        <taxon>Rhizobium/Agrobacterium group</taxon>
        <taxon>Rhizobium</taxon>
    </lineage>
</organism>
<feature type="region of interest" description="Disordered" evidence="1">
    <location>
        <begin position="189"/>
        <end position="215"/>
    </location>
</feature>
<keyword evidence="2" id="KW-0812">Transmembrane</keyword>
<dbReference type="RefSeq" id="WP_209948234.1">
    <property type="nucleotide sequence ID" value="NZ_JAGGJU010000014.1"/>
</dbReference>
<keyword evidence="2" id="KW-0472">Membrane</keyword>
<dbReference type="InterPro" id="IPR048136">
    <property type="entry name" value="STM3941-like"/>
</dbReference>
<evidence type="ECO:0000313" key="4">
    <source>
        <dbReference type="Proteomes" id="UP000759443"/>
    </source>
</evidence>
<evidence type="ECO:0000256" key="1">
    <source>
        <dbReference type="SAM" id="MobiDB-lite"/>
    </source>
</evidence>
<dbReference type="EMBL" id="JAGGJU010000014">
    <property type="protein sequence ID" value="MBP1852940.1"/>
    <property type="molecule type" value="Genomic_DNA"/>
</dbReference>
<evidence type="ECO:0008006" key="5">
    <source>
        <dbReference type="Google" id="ProtNLM"/>
    </source>
</evidence>
<feature type="compositionally biased region" description="Acidic residues" evidence="1">
    <location>
        <begin position="206"/>
        <end position="215"/>
    </location>
</feature>
<sequence length="215" mass="23203">MTSLAHRMPQLAAPLQARGSPGKLTLALAGSLAFTAIGTVLVVQGFGRSAGFVQISVGSVGVLFFGLCAILIGWRLLSERGVLVTIGPQGIRDLRVSTTTFPWQAIQRAYPWSFGRQQMMILTLRPEMEEVLAPHYTRIYRWSRQANRRLGIDGICVTAAGLDTDLATMVDTAMLFARAAQFEERDPAGGSVAVGQLSSPVIDNGQAEDDDRQAI</sequence>
<evidence type="ECO:0000313" key="3">
    <source>
        <dbReference type="EMBL" id="MBP1852940.1"/>
    </source>
</evidence>
<name>A0ABS4E4S2_9HYPH</name>
<keyword evidence="2" id="KW-1133">Transmembrane helix</keyword>
<feature type="transmembrane region" description="Helical" evidence="2">
    <location>
        <begin position="24"/>
        <end position="46"/>
    </location>
</feature>
<dbReference type="NCBIfam" id="NF041635">
    <property type="entry name" value="STM3941_fam"/>
    <property type="match status" value="1"/>
</dbReference>
<dbReference type="Proteomes" id="UP000759443">
    <property type="component" value="Unassembled WGS sequence"/>
</dbReference>
<keyword evidence="4" id="KW-1185">Reference proteome</keyword>